<accession>A0A537IWH8</accession>
<evidence type="ECO:0008006" key="3">
    <source>
        <dbReference type="Google" id="ProtNLM"/>
    </source>
</evidence>
<dbReference type="Gene3D" id="2.60.120.10">
    <property type="entry name" value="Jelly Rolls"/>
    <property type="match status" value="1"/>
</dbReference>
<evidence type="ECO:0000313" key="1">
    <source>
        <dbReference type="EMBL" id="TMI75617.1"/>
    </source>
</evidence>
<gene>
    <name evidence="1" type="ORF">E6H05_06120</name>
</gene>
<dbReference type="InterPro" id="IPR014710">
    <property type="entry name" value="RmlC-like_jellyroll"/>
</dbReference>
<protein>
    <recommendedName>
        <fullName evidence="3">Mannose-6-phosphate isomerase</fullName>
    </recommendedName>
</protein>
<sequence>MRRVEQALDRLLDRGVLPLLPNYVRRLYMDGGRLPISRRPGDTYVPRARMWRPERWIGSTVSAMNPHPISDEGISRIDAPGGPIKLTAALQMRGRDILGPPAFAAYGPDFPILIKILDPAQTIGFHFHARDEDVWAHPARFGGQRFGKDEAYYFLDAPKGPIPYTHVGLFPGTTRRVLAEAIAAGGGRVLELSPVIHQRIGEGFFVPAGIPHRPGTALTLEVQEPSDVYTMLERESGGRELTPGEMHPGFASVDQSLAFVDYAAATDPGLLRRCYLRPEPVRGRTSRRGREEWIFPLRLGKFSGKRLVVQTRLESVAGGPYVALVWRGRGRVNGMRVSTGSEFLVTARVATRPHLYEAEGGRLEVFLFFPPAPEHFRRTPS</sequence>
<evidence type="ECO:0000313" key="2">
    <source>
        <dbReference type="Proteomes" id="UP000318834"/>
    </source>
</evidence>
<dbReference type="InterPro" id="IPR011051">
    <property type="entry name" value="RmlC_Cupin_sf"/>
</dbReference>
<dbReference type="Proteomes" id="UP000318834">
    <property type="component" value="Unassembled WGS sequence"/>
</dbReference>
<proteinExistence type="predicted"/>
<dbReference type="SUPFAM" id="SSF51182">
    <property type="entry name" value="RmlC-like cupins"/>
    <property type="match status" value="1"/>
</dbReference>
<comment type="caution">
    <text evidence="1">The sequence shown here is derived from an EMBL/GenBank/DDBJ whole genome shotgun (WGS) entry which is preliminary data.</text>
</comment>
<organism evidence="1 2">
    <name type="scientific">Candidatus Segetimicrobium genomatis</name>
    <dbReference type="NCBI Taxonomy" id="2569760"/>
    <lineage>
        <taxon>Bacteria</taxon>
        <taxon>Bacillati</taxon>
        <taxon>Candidatus Sysuimicrobiota</taxon>
        <taxon>Candidatus Sysuimicrobiia</taxon>
        <taxon>Candidatus Sysuimicrobiales</taxon>
        <taxon>Candidatus Segetimicrobiaceae</taxon>
        <taxon>Candidatus Segetimicrobium</taxon>
    </lineage>
</organism>
<dbReference type="EMBL" id="VBAP01000042">
    <property type="protein sequence ID" value="TMI75617.1"/>
    <property type="molecule type" value="Genomic_DNA"/>
</dbReference>
<dbReference type="AlphaFoldDB" id="A0A537IWH8"/>
<name>A0A537IWH8_9BACT</name>
<reference evidence="1 2" key="1">
    <citation type="journal article" date="2019" name="Nat. Microbiol.">
        <title>Mediterranean grassland soil C-N compound turnover is dependent on rainfall and depth, and is mediated by genomically divergent microorganisms.</title>
        <authorList>
            <person name="Diamond S."/>
            <person name="Andeer P.F."/>
            <person name="Li Z."/>
            <person name="Crits-Christoph A."/>
            <person name="Burstein D."/>
            <person name="Anantharaman K."/>
            <person name="Lane K.R."/>
            <person name="Thomas B.C."/>
            <person name="Pan C."/>
            <person name="Northen T.R."/>
            <person name="Banfield J.F."/>
        </authorList>
    </citation>
    <scope>NUCLEOTIDE SEQUENCE [LARGE SCALE GENOMIC DNA]</scope>
    <source>
        <strain evidence="1">NP_8</strain>
    </source>
</reference>